<evidence type="ECO:0000313" key="1">
    <source>
        <dbReference type="EMBL" id="RVX42172.1"/>
    </source>
</evidence>
<protein>
    <submittedName>
        <fullName evidence="1">Uncharacterized protein</fullName>
    </submittedName>
</protein>
<reference evidence="1 2" key="1">
    <citation type="submission" date="2019-01" db="EMBL/GenBank/DDBJ databases">
        <title>Sequencing the genomes of 1000 actinobacteria strains.</title>
        <authorList>
            <person name="Klenk H.-P."/>
        </authorList>
    </citation>
    <scope>NUCLEOTIDE SEQUENCE [LARGE SCALE GENOMIC DNA]</scope>
    <source>
        <strain evidence="1 2">DSM 43925</strain>
    </source>
</reference>
<comment type="caution">
    <text evidence="1">The sequence shown here is derived from an EMBL/GenBank/DDBJ whole genome shotgun (WGS) entry which is preliminary data.</text>
</comment>
<keyword evidence="2" id="KW-1185">Reference proteome</keyword>
<dbReference type="EMBL" id="SAUN01000001">
    <property type="protein sequence ID" value="RVX42172.1"/>
    <property type="molecule type" value="Genomic_DNA"/>
</dbReference>
<proteinExistence type="predicted"/>
<sequence>MAPSASVSSSLRFLTRSSWNRACAGPAELLDGFRGLDSPRARQNEVRADLAQFGVIHHVTTDIEM</sequence>
<accession>A0A438M8X9</accession>
<evidence type="ECO:0000313" key="2">
    <source>
        <dbReference type="Proteomes" id="UP000284824"/>
    </source>
</evidence>
<dbReference type="AlphaFoldDB" id="A0A438M8X9"/>
<gene>
    <name evidence="1" type="ORF">EDD27_4792</name>
</gene>
<name>A0A438M8X9_9ACTN</name>
<dbReference type="Proteomes" id="UP000284824">
    <property type="component" value="Unassembled WGS sequence"/>
</dbReference>
<organism evidence="1 2">
    <name type="scientific">Nonomuraea polychroma</name>
    <dbReference type="NCBI Taxonomy" id="46176"/>
    <lineage>
        <taxon>Bacteria</taxon>
        <taxon>Bacillati</taxon>
        <taxon>Actinomycetota</taxon>
        <taxon>Actinomycetes</taxon>
        <taxon>Streptosporangiales</taxon>
        <taxon>Streptosporangiaceae</taxon>
        <taxon>Nonomuraea</taxon>
    </lineage>
</organism>